<dbReference type="GO" id="GO:0046872">
    <property type="term" value="F:metal ion binding"/>
    <property type="evidence" value="ECO:0007669"/>
    <property type="project" value="UniProtKB-KW"/>
</dbReference>
<keyword evidence="7" id="KW-0539">Nucleus</keyword>
<accession>A0A9Q1ENQ6</accession>
<comment type="subcellular location">
    <subcellularLocation>
        <location evidence="2">Nucleus</location>
    </subcellularLocation>
</comment>
<comment type="similarity">
    <text evidence="3">Belongs to the HARBI1 family.</text>
</comment>
<reference evidence="9" key="1">
    <citation type="journal article" date="2023" name="Science">
        <title>Genome structures resolve the early diversification of teleost fishes.</title>
        <authorList>
            <person name="Parey E."/>
            <person name="Louis A."/>
            <person name="Montfort J."/>
            <person name="Bouchez O."/>
            <person name="Roques C."/>
            <person name="Iampietro C."/>
            <person name="Lluch J."/>
            <person name="Castinel A."/>
            <person name="Donnadieu C."/>
            <person name="Desvignes T."/>
            <person name="Floi Bucao C."/>
            <person name="Jouanno E."/>
            <person name="Wen M."/>
            <person name="Mejri S."/>
            <person name="Dirks R."/>
            <person name="Jansen H."/>
            <person name="Henkel C."/>
            <person name="Chen W.J."/>
            <person name="Zahm M."/>
            <person name="Cabau C."/>
            <person name="Klopp C."/>
            <person name="Thompson A.W."/>
            <person name="Robinson-Rechavi M."/>
            <person name="Braasch I."/>
            <person name="Lecointre G."/>
            <person name="Bobe J."/>
            <person name="Postlethwait J.H."/>
            <person name="Berthelot C."/>
            <person name="Roest Crollius H."/>
            <person name="Guiguen Y."/>
        </authorList>
    </citation>
    <scope>NUCLEOTIDE SEQUENCE</scope>
    <source>
        <strain evidence="9">WJC10195</strain>
    </source>
</reference>
<feature type="domain" description="DDE Tnp4" evidence="8">
    <location>
        <begin position="248"/>
        <end position="324"/>
    </location>
</feature>
<comment type="cofactor">
    <cofactor evidence="1">
        <name>a divalent metal cation</name>
        <dbReference type="ChEBI" id="CHEBI:60240"/>
    </cofactor>
</comment>
<dbReference type="AlphaFoldDB" id="A0A9Q1ENQ6"/>
<keyword evidence="6" id="KW-0378">Hydrolase</keyword>
<evidence type="ECO:0000259" key="8">
    <source>
        <dbReference type="Pfam" id="PF13359"/>
    </source>
</evidence>
<evidence type="ECO:0000256" key="3">
    <source>
        <dbReference type="ARBA" id="ARBA00006958"/>
    </source>
</evidence>
<keyword evidence="10" id="KW-1185">Reference proteome</keyword>
<evidence type="ECO:0000256" key="5">
    <source>
        <dbReference type="ARBA" id="ARBA00022723"/>
    </source>
</evidence>
<proteinExistence type="inferred from homology"/>
<dbReference type="GO" id="GO:0016787">
    <property type="term" value="F:hydrolase activity"/>
    <property type="evidence" value="ECO:0007669"/>
    <property type="project" value="UniProtKB-KW"/>
</dbReference>
<evidence type="ECO:0000313" key="10">
    <source>
        <dbReference type="Proteomes" id="UP001152622"/>
    </source>
</evidence>
<keyword evidence="4" id="KW-0540">Nuclease</keyword>
<dbReference type="Pfam" id="PF13359">
    <property type="entry name" value="DDE_Tnp_4"/>
    <property type="match status" value="1"/>
</dbReference>
<dbReference type="PANTHER" id="PTHR22930">
    <property type="match status" value="1"/>
</dbReference>
<dbReference type="OrthoDB" id="10061326at2759"/>
<evidence type="ECO:0000256" key="2">
    <source>
        <dbReference type="ARBA" id="ARBA00004123"/>
    </source>
</evidence>
<dbReference type="InterPro" id="IPR045249">
    <property type="entry name" value="HARBI1-like"/>
</dbReference>
<dbReference type="EMBL" id="JAINUF010000014">
    <property type="protein sequence ID" value="KAJ8342203.1"/>
    <property type="molecule type" value="Genomic_DNA"/>
</dbReference>
<dbReference type="GO" id="GO:0004518">
    <property type="term" value="F:nuclease activity"/>
    <property type="evidence" value="ECO:0007669"/>
    <property type="project" value="UniProtKB-KW"/>
</dbReference>
<dbReference type="GO" id="GO:0005634">
    <property type="term" value="C:nucleus"/>
    <property type="evidence" value="ECO:0007669"/>
    <property type="project" value="UniProtKB-SubCell"/>
</dbReference>
<name>A0A9Q1ENQ6_SYNKA</name>
<evidence type="ECO:0000256" key="1">
    <source>
        <dbReference type="ARBA" id="ARBA00001968"/>
    </source>
</evidence>
<dbReference type="Proteomes" id="UP001152622">
    <property type="component" value="Chromosome 14"/>
</dbReference>
<evidence type="ECO:0000256" key="6">
    <source>
        <dbReference type="ARBA" id="ARBA00022801"/>
    </source>
</evidence>
<comment type="caution">
    <text evidence="9">The sequence shown here is derived from an EMBL/GenBank/DDBJ whole genome shotgun (WGS) entry which is preliminary data.</text>
</comment>
<gene>
    <name evidence="9" type="ORF">SKAU_G00321310</name>
</gene>
<evidence type="ECO:0000256" key="7">
    <source>
        <dbReference type="ARBA" id="ARBA00023242"/>
    </source>
</evidence>
<evidence type="ECO:0000256" key="4">
    <source>
        <dbReference type="ARBA" id="ARBA00022722"/>
    </source>
</evidence>
<keyword evidence="5" id="KW-0479">Metal-binding</keyword>
<dbReference type="PANTHER" id="PTHR22930:SF269">
    <property type="entry name" value="NUCLEASE HARBI1-LIKE PROTEIN"/>
    <property type="match status" value="1"/>
</dbReference>
<organism evidence="9 10">
    <name type="scientific">Synaphobranchus kaupii</name>
    <name type="common">Kaup's arrowtooth eel</name>
    <dbReference type="NCBI Taxonomy" id="118154"/>
    <lineage>
        <taxon>Eukaryota</taxon>
        <taxon>Metazoa</taxon>
        <taxon>Chordata</taxon>
        <taxon>Craniata</taxon>
        <taxon>Vertebrata</taxon>
        <taxon>Euteleostomi</taxon>
        <taxon>Actinopterygii</taxon>
        <taxon>Neopterygii</taxon>
        <taxon>Teleostei</taxon>
        <taxon>Anguilliformes</taxon>
        <taxon>Synaphobranchidae</taxon>
        <taxon>Synaphobranchus</taxon>
    </lineage>
</organism>
<sequence>MEHILRDRRKVVALLLLARRIRRRKRLWVRPQHRAGRCHFHNLVAELRLDGERHRTHFRMRADQMDHLLSLIGPDLTKATTNYRKPIDPKQRMAVALRYLGSGESLCSLALAYRMGNSTVSSCIELTCEAVSRRLGEMCVPPLSEADWRGISQRFHQERGFPSCLGAVAGKRFSGQVPQVCRANLQEYTVTALALVDTDLRFRALQIGAQLEGYAASALGRGMEDGTLHVPEDALLPGAPHLGKLPFVMVADTAFPLKVHLMRPYPEPCSEQRQLFNARLARARGVADDAFAVLAARWPALYRRINLLPRKVEALVRAACLLHNMLLDPAESHALLREAAADDRRPLQAVRSMGSKNATRRAYYIRDKFCRYVSSPEGGAPGQDEEP</sequence>
<protein>
    <recommendedName>
        <fullName evidence="8">DDE Tnp4 domain-containing protein</fullName>
    </recommendedName>
</protein>
<dbReference type="InterPro" id="IPR027806">
    <property type="entry name" value="HARBI1_dom"/>
</dbReference>
<evidence type="ECO:0000313" key="9">
    <source>
        <dbReference type="EMBL" id="KAJ8342203.1"/>
    </source>
</evidence>